<dbReference type="OrthoDB" id="2588702at2759"/>
<comment type="similarity">
    <text evidence="1">Belongs to the tubulin family.</text>
</comment>
<dbReference type="SUPFAM" id="SSF52490">
    <property type="entry name" value="Tubulin nucleotide-binding domain-like"/>
    <property type="match status" value="1"/>
</dbReference>
<dbReference type="Gene3D" id="1.10.287.600">
    <property type="entry name" value="Helix hairpin bin"/>
    <property type="match status" value="1"/>
</dbReference>
<dbReference type="InterPro" id="IPR036525">
    <property type="entry name" value="Tubulin/FtsZ_GTPase_sf"/>
</dbReference>
<organism evidence="8 9">
    <name type="scientific">Synchytrium endobioticum</name>
    <dbReference type="NCBI Taxonomy" id="286115"/>
    <lineage>
        <taxon>Eukaryota</taxon>
        <taxon>Fungi</taxon>
        <taxon>Fungi incertae sedis</taxon>
        <taxon>Chytridiomycota</taxon>
        <taxon>Chytridiomycota incertae sedis</taxon>
        <taxon>Chytridiomycetes</taxon>
        <taxon>Synchytriales</taxon>
        <taxon>Synchytriaceae</taxon>
        <taxon>Synchytrium</taxon>
    </lineage>
</organism>
<keyword evidence="6" id="KW-0812">Transmembrane</keyword>
<name>A0A507D0D2_9FUNG</name>
<protein>
    <recommendedName>
        <fullName evidence="7">Tubulin/FtsZ GTPase domain-containing protein</fullName>
    </recommendedName>
</protein>
<keyword evidence="4" id="KW-0342">GTP-binding</keyword>
<keyword evidence="6" id="KW-0472">Membrane</keyword>
<evidence type="ECO:0000256" key="4">
    <source>
        <dbReference type="ARBA" id="ARBA00023134"/>
    </source>
</evidence>
<dbReference type="AlphaFoldDB" id="A0A507D0D2"/>
<dbReference type="SMART" id="SM00864">
    <property type="entry name" value="Tubulin"/>
    <property type="match status" value="1"/>
</dbReference>
<dbReference type="PRINTS" id="PR01161">
    <property type="entry name" value="TUBULIN"/>
</dbReference>
<evidence type="ECO:0000259" key="7">
    <source>
        <dbReference type="SMART" id="SM00864"/>
    </source>
</evidence>
<feature type="domain" description="Tubulin/FtsZ GTPase" evidence="7">
    <location>
        <begin position="153"/>
        <end position="400"/>
    </location>
</feature>
<evidence type="ECO:0000256" key="6">
    <source>
        <dbReference type="SAM" id="Phobius"/>
    </source>
</evidence>
<sequence length="585" mass="65273">MGFMIETIKIMGMYYMRWYNLKKDSCDVECGEQSLPIACIGTLTSLFSGCLPGPIVWLIRWLSIPWSVIVAFYVIKFAWWLVLYVVPWTRPRAIRKVTDYVDARMPKNATIRTQWDGIKRRYLARRRDGAPDLRDEVRRDERMADDDGTGGVRARMARDGRASASAGSKSVRVSLTTLHQSTAPVFAAAAPLTAPARYQDTPQHFPITSFKQIVIDTERKTWRKRRRHAHASFPLHFIDNGTCGRGNNWAHGYFGDAARLAGIVDMYRHVAETSHRYDGCMLLHSVAGGTGSGLGSRLAEEIRDMFPKGFLLSAAVIPFQSGETTLQSYNTLLTLGWLQRNVDTVALFSNDAVMGCIQRQLGIYGGRATTSGSRVSLEDLNEYISNCLAGFLLPTSEQRGGRVSPTHIDPWSLITHVTPMPCCKMTSFSSSVVARQASKNAVVEGWDDLAATVTRNAALPSAGHKRWTLSTALVARGTCSESIPRLETRIAARMNTAALTLHRTSHYYATDARSRKTSLTLCYNSNDVVPLLESVVRKAGAMYKEKAFVHWYAKHGGARVHDVFEECFEETQSVVDAYNDFALMR</sequence>
<evidence type="ECO:0000256" key="1">
    <source>
        <dbReference type="ARBA" id="ARBA00009636"/>
    </source>
</evidence>
<evidence type="ECO:0000313" key="9">
    <source>
        <dbReference type="Proteomes" id="UP000320475"/>
    </source>
</evidence>
<gene>
    <name evidence="8" type="ORF">SeLEV6574_g04211</name>
</gene>
<evidence type="ECO:0000256" key="3">
    <source>
        <dbReference type="ARBA" id="ARBA00022741"/>
    </source>
</evidence>
<dbReference type="InterPro" id="IPR023123">
    <property type="entry name" value="Tubulin_C"/>
</dbReference>
<dbReference type="InterPro" id="IPR008280">
    <property type="entry name" value="Tub_FtsZ_C"/>
</dbReference>
<dbReference type="InterPro" id="IPR003008">
    <property type="entry name" value="Tubulin_FtsZ_GTPase"/>
</dbReference>
<keyword evidence="3" id="KW-0547">Nucleotide-binding</keyword>
<dbReference type="PANTHER" id="PTHR11588">
    <property type="entry name" value="TUBULIN"/>
    <property type="match status" value="1"/>
</dbReference>
<dbReference type="Proteomes" id="UP000320475">
    <property type="component" value="Unassembled WGS sequence"/>
</dbReference>
<dbReference type="GO" id="GO:0005525">
    <property type="term" value="F:GTP binding"/>
    <property type="evidence" value="ECO:0007669"/>
    <property type="project" value="UniProtKB-KW"/>
</dbReference>
<feature type="transmembrane region" description="Helical" evidence="6">
    <location>
        <begin position="64"/>
        <end position="86"/>
    </location>
</feature>
<feature type="region of interest" description="Disordered" evidence="5">
    <location>
        <begin position="134"/>
        <end position="165"/>
    </location>
</feature>
<evidence type="ECO:0000256" key="5">
    <source>
        <dbReference type="SAM" id="MobiDB-lite"/>
    </source>
</evidence>
<evidence type="ECO:0000256" key="2">
    <source>
        <dbReference type="ARBA" id="ARBA00022701"/>
    </source>
</evidence>
<dbReference type="Pfam" id="PF00091">
    <property type="entry name" value="Tubulin"/>
    <property type="match status" value="1"/>
</dbReference>
<keyword evidence="2" id="KW-0493">Microtubule</keyword>
<dbReference type="InterPro" id="IPR000217">
    <property type="entry name" value="Tubulin"/>
</dbReference>
<dbReference type="EMBL" id="QEAM01000163">
    <property type="protein sequence ID" value="TPX44893.1"/>
    <property type="molecule type" value="Genomic_DNA"/>
</dbReference>
<keyword evidence="6" id="KW-1133">Transmembrane helix</keyword>
<comment type="caution">
    <text evidence="8">The sequence shown here is derived from an EMBL/GenBank/DDBJ whole genome shotgun (WGS) entry which is preliminary data.</text>
</comment>
<dbReference type="SUPFAM" id="SSF55307">
    <property type="entry name" value="Tubulin C-terminal domain-like"/>
    <property type="match status" value="1"/>
</dbReference>
<dbReference type="GO" id="GO:0005874">
    <property type="term" value="C:microtubule"/>
    <property type="evidence" value="ECO:0007669"/>
    <property type="project" value="UniProtKB-KW"/>
</dbReference>
<reference evidence="8 9" key="1">
    <citation type="journal article" date="2019" name="Sci. Rep.">
        <title>Comparative genomics of chytrid fungi reveal insights into the obligate biotrophic and pathogenic lifestyle of Synchytrium endobioticum.</title>
        <authorList>
            <person name="van de Vossenberg B.T.L.H."/>
            <person name="Warris S."/>
            <person name="Nguyen H.D.T."/>
            <person name="van Gent-Pelzer M.P.E."/>
            <person name="Joly D.L."/>
            <person name="van de Geest H.C."/>
            <person name="Bonants P.J.M."/>
            <person name="Smith D.S."/>
            <person name="Levesque C.A."/>
            <person name="van der Lee T.A.J."/>
        </authorList>
    </citation>
    <scope>NUCLEOTIDE SEQUENCE [LARGE SCALE GENOMIC DNA]</scope>
    <source>
        <strain evidence="8 9">LEV6574</strain>
    </source>
</reference>
<dbReference type="VEuPathDB" id="FungiDB:SeMB42_g07843"/>
<dbReference type="GO" id="GO:0007017">
    <property type="term" value="P:microtubule-based process"/>
    <property type="evidence" value="ECO:0007669"/>
    <property type="project" value="InterPro"/>
</dbReference>
<dbReference type="Gene3D" id="3.40.50.1440">
    <property type="entry name" value="Tubulin/FtsZ, GTPase domain"/>
    <property type="match status" value="1"/>
</dbReference>
<dbReference type="PROSITE" id="PS00227">
    <property type="entry name" value="TUBULIN"/>
    <property type="match status" value="1"/>
</dbReference>
<dbReference type="InterPro" id="IPR017975">
    <property type="entry name" value="Tubulin_CS"/>
</dbReference>
<proteinExistence type="inferred from homology"/>
<evidence type="ECO:0000313" key="8">
    <source>
        <dbReference type="EMBL" id="TPX44893.1"/>
    </source>
</evidence>
<accession>A0A507D0D2</accession>